<evidence type="ECO:0000256" key="4">
    <source>
        <dbReference type="SAM" id="Phobius"/>
    </source>
</evidence>
<dbReference type="EMBL" id="CAJFDH010000004">
    <property type="protein sequence ID" value="CAD5218919.1"/>
    <property type="molecule type" value="Genomic_DNA"/>
</dbReference>
<evidence type="ECO:0000256" key="3">
    <source>
        <dbReference type="SAM" id="MobiDB-lite"/>
    </source>
</evidence>
<dbReference type="Proteomes" id="UP000783686">
    <property type="component" value="Unassembled WGS sequence"/>
</dbReference>
<feature type="region of interest" description="Disordered" evidence="3">
    <location>
        <begin position="1"/>
        <end position="25"/>
    </location>
</feature>
<dbReference type="PRINTS" id="PR00449">
    <property type="entry name" value="RASTRNSFRMNG"/>
</dbReference>
<comment type="caution">
    <text evidence="5">The sequence shown here is derived from an EMBL/GenBank/DDBJ whole genome shotgun (WGS) entry which is preliminary data.</text>
</comment>
<dbReference type="SMART" id="SM00174">
    <property type="entry name" value="RHO"/>
    <property type="match status" value="1"/>
</dbReference>
<dbReference type="GO" id="GO:0003924">
    <property type="term" value="F:GTPase activity"/>
    <property type="evidence" value="ECO:0007669"/>
    <property type="project" value="InterPro"/>
</dbReference>
<dbReference type="AlphaFoldDB" id="A0A811KRY1"/>
<keyword evidence="4" id="KW-0812">Transmembrane</keyword>
<dbReference type="EMBL" id="CAJFCW020000004">
    <property type="protein sequence ID" value="CAG9112122.1"/>
    <property type="molecule type" value="Genomic_DNA"/>
</dbReference>
<dbReference type="SUPFAM" id="SSF52540">
    <property type="entry name" value="P-loop containing nucleoside triphosphate hydrolases"/>
    <property type="match status" value="1"/>
</dbReference>
<comment type="similarity">
    <text evidence="1">Belongs to the small GTPase superfamily. Rab family.</text>
</comment>
<keyword evidence="2" id="KW-0547">Nucleotide-binding</keyword>
<accession>A0A811KRY1</accession>
<name>A0A811KRY1_9BILA</name>
<dbReference type="FunFam" id="3.40.50.300:FF:001447">
    <property type="entry name" value="Ras-related protein Rab-1B"/>
    <property type="match status" value="1"/>
</dbReference>
<dbReference type="SMART" id="SM00176">
    <property type="entry name" value="RAN"/>
    <property type="match status" value="1"/>
</dbReference>
<dbReference type="InterPro" id="IPR027417">
    <property type="entry name" value="P-loop_NTPase"/>
</dbReference>
<reference evidence="5" key="1">
    <citation type="submission" date="2020-09" db="EMBL/GenBank/DDBJ databases">
        <authorList>
            <person name="Kikuchi T."/>
        </authorList>
    </citation>
    <scope>NUCLEOTIDE SEQUENCE</scope>
    <source>
        <strain evidence="5">SH1</strain>
    </source>
</reference>
<evidence type="ECO:0000256" key="1">
    <source>
        <dbReference type="ARBA" id="ARBA00006270"/>
    </source>
</evidence>
<evidence type="ECO:0000256" key="2">
    <source>
        <dbReference type="ARBA" id="ARBA00022741"/>
    </source>
</evidence>
<keyword evidence="4" id="KW-0472">Membrane</keyword>
<feature type="transmembrane region" description="Helical" evidence="4">
    <location>
        <begin position="324"/>
        <end position="342"/>
    </location>
</feature>
<dbReference type="Pfam" id="PF00071">
    <property type="entry name" value="Ras"/>
    <property type="match status" value="1"/>
</dbReference>
<proteinExistence type="inferred from homology"/>
<sequence>MSDEEEKPDINSPRPSAPEQPKEDDVVKMLRSVKKDKDEDSPEKVIKLVLVGDGTSGKTSICTRFAQRDFSGKYSQTLGVDFYSRRLDLPKDNVLCQVWDVGGQSLSTNMLSKYVYDADCVVFVYDVTNAATFDSITDWVTAVKKALKHEEKNTKLALLGNKTDLEHRRAIRIDKHSRLADQFNMASHYVSAKTGDSIDLAFKYLAADITGVQLSKQDVEQAINSIRAPVAVLDANAPHKEPEIAKKVNIPQIRGTVVEHEAEVVDTSIGYSKDSKVCRIISIIGAVEDCFLFSFLLVVFYITLEETSSILWWDERCTTIHIKAVFYWFSLITTFVLIVGWIRHVWQLYLPYIGVKLLFTVFLLTNTVIRLFKGSVTLELAAAVIAVILYFLLSLFTIVCLIYDSQRCTKKTSHIIHSYSTKSYSRKLSMRNANVYRTSVNKPNERRNSSSSSKSTNAEDDEEEEKEEEYNNEEEEKEGNTRAEPVLLDVDTLESDMLKVGEEQIRRKSDYGIESTQL</sequence>
<keyword evidence="6" id="KW-1185">Reference proteome</keyword>
<evidence type="ECO:0000313" key="6">
    <source>
        <dbReference type="Proteomes" id="UP000614601"/>
    </source>
</evidence>
<dbReference type="PROSITE" id="PS51421">
    <property type="entry name" value="RAS"/>
    <property type="match status" value="1"/>
</dbReference>
<dbReference type="PANTHER" id="PTHR47978">
    <property type="match status" value="1"/>
</dbReference>
<feature type="transmembrane region" description="Helical" evidence="4">
    <location>
        <begin position="381"/>
        <end position="403"/>
    </location>
</feature>
<organism evidence="5 6">
    <name type="scientific">Bursaphelenchus okinawaensis</name>
    <dbReference type="NCBI Taxonomy" id="465554"/>
    <lineage>
        <taxon>Eukaryota</taxon>
        <taxon>Metazoa</taxon>
        <taxon>Ecdysozoa</taxon>
        <taxon>Nematoda</taxon>
        <taxon>Chromadorea</taxon>
        <taxon>Rhabditida</taxon>
        <taxon>Tylenchina</taxon>
        <taxon>Tylenchomorpha</taxon>
        <taxon>Aphelenchoidea</taxon>
        <taxon>Aphelenchoididae</taxon>
        <taxon>Bursaphelenchus</taxon>
    </lineage>
</organism>
<feature type="transmembrane region" description="Helical" evidence="4">
    <location>
        <begin position="349"/>
        <end position="369"/>
    </location>
</feature>
<feature type="transmembrane region" description="Helical" evidence="4">
    <location>
        <begin position="280"/>
        <end position="304"/>
    </location>
</feature>
<keyword evidence="4" id="KW-1133">Transmembrane helix</keyword>
<dbReference type="Proteomes" id="UP000614601">
    <property type="component" value="Unassembled WGS sequence"/>
</dbReference>
<gene>
    <name evidence="5" type="ORF">BOKJ2_LOCUS8129</name>
</gene>
<dbReference type="NCBIfam" id="TIGR00231">
    <property type="entry name" value="small_GTP"/>
    <property type="match status" value="1"/>
</dbReference>
<dbReference type="InterPro" id="IPR001806">
    <property type="entry name" value="Small_GTPase"/>
</dbReference>
<dbReference type="PROSITE" id="PS51419">
    <property type="entry name" value="RAB"/>
    <property type="match status" value="1"/>
</dbReference>
<dbReference type="GO" id="GO:0005525">
    <property type="term" value="F:GTP binding"/>
    <property type="evidence" value="ECO:0007669"/>
    <property type="project" value="InterPro"/>
</dbReference>
<protein>
    <recommendedName>
        <fullName evidence="7">Ras-related protein Rab-28</fullName>
    </recommendedName>
</protein>
<dbReference type="SMART" id="SM00175">
    <property type="entry name" value="RAB"/>
    <property type="match status" value="1"/>
</dbReference>
<feature type="compositionally biased region" description="Acidic residues" evidence="3">
    <location>
        <begin position="458"/>
        <end position="477"/>
    </location>
</feature>
<evidence type="ECO:0008006" key="7">
    <source>
        <dbReference type="Google" id="ProtNLM"/>
    </source>
</evidence>
<dbReference type="InterPro" id="IPR005225">
    <property type="entry name" value="Small_GTP-bd"/>
</dbReference>
<evidence type="ECO:0000313" key="5">
    <source>
        <dbReference type="EMBL" id="CAD5218919.1"/>
    </source>
</evidence>
<dbReference type="SMART" id="SM00173">
    <property type="entry name" value="RAS"/>
    <property type="match status" value="1"/>
</dbReference>
<dbReference type="Gene3D" id="3.40.50.300">
    <property type="entry name" value="P-loop containing nucleotide triphosphate hydrolases"/>
    <property type="match status" value="1"/>
</dbReference>
<feature type="region of interest" description="Disordered" evidence="3">
    <location>
        <begin position="439"/>
        <end position="518"/>
    </location>
</feature>
<dbReference type="OrthoDB" id="6585768at2759"/>
<feature type="compositionally biased region" description="Basic and acidic residues" evidence="3">
    <location>
        <begin position="496"/>
        <end position="511"/>
    </location>
</feature>